<dbReference type="EMBL" id="CP046996">
    <property type="protein sequence ID" value="QHA00039.1"/>
    <property type="molecule type" value="Genomic_DNA"/>
</dbReference>
<evidence type="ECO:0000313" key="3">
    <source>
        <dbReference type="EMBL" id="QHA00039.1"/>
    </source>
</evidence>
<proteinExistence type="predicted"/>
<dbReference type="Proteomes" id="UP000430508">
    <property type="component" value="Chromosome"/>
</dbReference>
<keyword evidence="2" id="KW-0732">Signal</keyword>
<dbReference type="Gene3D" id="3.40.1000.10">
    <property type="entry name" value="Mog1/PsbP, alpha/beta/alpha sandwich"/>
    <property type="match status" value="1"/>
</dbReference>
<name>A0A857DHQ8_9FIRM</name>
<gene>
    <name evidence="3" type="ORF">GQ588_04945</name>
</gene>
<feature type="chain" id="PRO_5038766197" description="PsbP C-terminal domain-containing protein" evidence="2">
    <location>
        <begin position="22"/>
        <end position="186"/>
    </location>
</feature>
<dbReference type="PROSITE" id="PS51257">
    <property type="entry name" value="PROKAR_LIPOPROTEIN"/>
    <property type="match status" value="1"/>
</dbReference>
<evidence type="ECO:0000313" key="4">
    <source>
        <dbReference type="Proteomes" id="UP000430508"/>
    </source>
</evidence>
<protein>
    <recommendedName>
        <fullName evidence="5">PsbP C-terminal domain-containing protein</fullName>
    </recommendedName>
</protein>
<feature type="signal peptide" evidence="2">
    <location>
        <begin position="1"/>
        <end position="21"/>
    </location>
</feature>
<evidence type="ECO:0000256" key="2">
    <source>
        <dbReference type="SAM" id="SignalP"/>
    </source>
</evidence>
<feature type="compositionally biased region" description="Low complexity" evidence="1">
    <location>
        <begin position="40"/>
        <end position="53"/>
    </location>
</feature>
<accession>A0A857DHQ8</accession>
<reference evidence="3 4" key="1">
    <citation type="submission" date="2019-12" db="EMBL/GenBank/DDBJ databases">
        <title>Sequence classification of anaerobic respiratory reductive dehalogenases: First we see many, then we see few.</title>
        <authorList>
            <person name="Molenda O."/>
            <person name="Puentes Jacome L.A."/>
            <person name="Cao X."/>
            <person name="Nesbo C.L."/>
            <person name="Tang S."/>
            <person name="Morson N."/>
            <person name="Patron J."/>
            <person name="Lomheim L."/>
            <person name="Wishart D.S."/>
            <person name="Edwards E.A."/>
        </authorList>
    </citation>
    <scope>NUCLEOTIDE SEQUENCE [LARGE SCALE GENOMIC DNA]</scope>
    <source>
        <strain evidence="3 4">12DCA</strain>
    </source>
</reference>
<feature type="region of interest" description="Disordered" evidence="1">
    <location>
        <begin position="26"/>
        <end position="55"/>
    </location>
</feature>
<sequence>MKKLMMLCLCFILMAALSACGSQKTPVQDQKPISQGKSEPSAQQTSPTTATTAETKIQITPPSGWEPVTGSVLQVQYMKNTASFMVKKENFSGKTLGDVVQEAKGYFERSFGDVKYIGQSEKISIGGIDAQKIMFTCTVSSMQMKYEYVYLYVGADVYAITFGDLAGSFDSLSADYAKILSDIRFE</sequence>
<evidence type="ECO:0008006" key="5">
    <source>
        <dbReference type="Google" id="ProtNLM"/>
    </source>
</evidence>
<dbReference type="AlphaFoldDB" id="A0A857DHQ8"/>
<evidence type="ECO:0000256" key="1">
    <source>
        <dbReference type="SAM" id="MobiDB-lite"/>
    </source>
</evidence>
<feature type="compositionally biased region" description="Polar residues" evidence="1">
    <location>
        <begin position="26"/>
        <end position="38"/>
    </location>
</feature>
<dbReference type="RefSeq" id="WP_019225447.1">
    <property type="nucleotide sequence ID" value="NZ_CP046996.1"/>
</dbReference>
<organism evidence="3 4">
    <name type="scientific">Dehalobacter restrictus</name>
    <dbReference type="NCBI Taxonomy" id="55583"/>
    <lineage>
        <taxon>Bacteria</taxon>
        <taxon>Bacillati</taxon>
        <taxon>Bacillota</taxon>
        <taxon>Clostridia</taxon>
        <taxon>Eubacteriales</taxon>
        <taxon>Desulfitobacteriaceae</taxon>
        <taxon>Dehalobacter</taxon>
    </lineage>
</organism>